<keyword evidence="2" id="KW-1185">Reference proteome</keyword>
<dbReference type="AlphaFoldDB" id="L2GKY8"/>
<organism evidence="1 2">
    <name type="scientific">Vittaforma corneae (strain ATCC 50505)</name>
    <name type="common">Microsporidian parasite</name>
    <name type="synonym">Nosema corneum</name>
    <dbReference type="NCBI Taxonomy" id="993615"/>
    <lineage>
        <taxon>Eukaryota</taxon>
        <taxon>Fungi</taxon>
        <taxon>Fungi incertae sedis</taxon>
        <taxon>Microsporidia</taxon>
        <taxon>Nosematidae</taxon>
        <taxon>Vittaforma</taxon>
    </lineage>
</organism>
<evidence type="ECO:0000313" key="2">
    <source>
        <dbReference type="Proteomes" id="UP000011082"/>
    </source>
</evidence>
<dbReference type="Gene3D" id="3.30.70.330">
    <property type="match status" value="1"/>
</dbReference>
<reference evidence="2" key="1">
    <citation type="submission" date="2011-05" db="EMBL/GenBank/DDBJ databases">
        <title>The genome sequence of Vittaforma corneae strain ATCC 50505.</title>
        <authorList>
            <consortium name="The Broad Institute Genome Sequencing Platform"/>
            <person name="Cuomo C."/>
            <person name="Didier E."/>
            <person name="Bowers L."/>
            <person name="Young S.K."/>
            <person name="Zeng Q."/>
            <person name="Gargeya S."/>
            <person name="Fitzgerald M."/>
            <person name="Haas B."/>
            <person name="Abouelleil A."/>
            <person name="Alvarado L."/>
            <person name="Arachchi H.M."/>
            <person name="Berlin A."/>
            <person name="Chapman S.B."/>
            <person name="Gearin G."/>
            <person name="Goldberg J."/>
            <person name="Griggs A."/>
            <person name="Gujja S."/>
            <person name="Hansen M."/>
            <person name="Heiman D."/>
            <person name="Howarth C."/>
            <person name="Larimer J."/>
            <person name="Lui A."/>
            <person name="MacDonald P.J.P."/>
            <person name="McCowen C."/>
            <person name="Montmayeur A."/>
            <person name="Murphy C."/>
            <person name="Neiman D."/>
            <person name="Pearson M."/>
            <person name="Priest M."/>
            <person name="Roberts A."/>
            <person name="Saif S."/>
            <person name="Shea T."/>
            <person name="Sisk P."/>
            <person name="Stolte C."/>
            <person name="Sykes S."/>
            <person name="Wortman J."/>
            <person name="Nusbaum C."/>
            <person name="Birren B."/>
        </authorList>
    </citation>
    <scope>NUCLEOTIDE SEQUENCE [LARGE SCALE GENOMIC DNA]</scope>
    <source>
        <strain evidence="2">ATCC 50505</strain>
    </source>
</reference>
<gene>
    <name evidence="1" type="ORF">VICG_01412</name>
</gene>
<dbReference type="HOGENOM" id="CLU_098695_0_0_1"/>
<name>L2GKY8_VITCO</name>
<dbReference type="RefSeq" id="XP_007604858.1">
    <property type="nucleotide sequence ID" value="XM_007604796.1"/>
</dbReference>
<evidence type="ECO:0008006" key="3">
    <source>
        <dbReference type="Google" id="ProtNLM"/>
    </source>
</evidence>
<dbReference type="EMBL" id="JH370142">
    <property type="protein sequence ID" value="ELA41548.1"/>
    <property type="molecule type" value="Genomic_DNA"/>
</dbReference>
<dbReference type="OMA" id="PKENDIC"/>
<dbReference type="InParanoid" id="L2GKY8"/>
<dbReference type="GeneID" id="19882123"/>
<evidence type="ECO:0000313" key="1">
    <source>
        <dbReference type="EMBL" id="ELA41548.1"/>
    </source>
</evidence>
<dbReference type="GO" id="GO:0003676">
    <property type="term" value="F:nucleic acid binding"/>
    <property type="evidence" value="ECO:0007669"/>
    <property type="project" value="InterPro"/>
</dbReference>
<dbReference type="SUPFAM" id="SSF54928">
    <property type="entry name" value="RNA-binding domain, RBD"/>
    <property type="match status" value="1"/>
</dbReference>
<protein>
    <recommendedName>
        <fullName evidence="3">RRM domain-containing protein</fullName>
    </recommendedName>
</protein>
<accession>L2GKY8</accession>
<dbReference type="InterPro" id="IPR012677">
    <property type="entry name" value="Nucleotide-bd_a/b_plait_sf"/>
</dbReference>
<sequence length="238" mass="27807">MFSIEKPLNPTRTLIIAGFCDSQELEEYKNSVYNSEKMVEYYTIPHHNVLFLVFYDLRESVKFYSNFKHEELGISYSISKHELPKRNEECTEKHLQGSVIFFFKNIDVKIEDNFVINFLKQYGEIKALKYSSTYQKTIEFFDIRDARKAFNALNGSPFGTGEISCFWAWDIPVGSRVEYIRLADELIRQGGSEASPKRARIEIKSDAKVEASSKKNMFVAAFDKFIVENIMEIEKMFR</sequence>
<proteinExistence type="predicted"/>
<dbReference type="VEuPathDB" id="MicrosporidiaDB:VICG_01412"/>
<dbReference type="Proteomes" id="UP000011082">
    <property type="component" value="Unassembled WGS sequence"/>
</dbReference>
<dbReference type="OrthoDB" id="439808at2759"/>
<dbReference type="InterPro" id="IPR035979">
    <property type="entry name" value="RBD_domain_sf"/>
</dbReference>